<accession>A0A9X4M3U7</accession>
<evidence type="ECO:0000256" key="1">
    <source>
        <dbReference type="ARBA" id="ARBA00010062"/>
    </source>
</evidence>
<protein>
    <submittedName>
        <fullName evidence="5">ABC transporter substrate-binding protein</fullName>
    </submittedName>
</protein>
<proteinExistence type="inferred from homology"/>
<dbReference type="AlphaFoldDB" id="A0A9X4M3U7"/>
<dbReference type="Proteomes" id="UP001152755">
    <property type="component" value="Unassembled WGS sequence"/>
</dbReference>
<dbReference type="Gene3D" id="3.40.50.2300">
    <property type="match status" value="2"/>
</dbReference>
<comment type="caution">
    <text evidence="5">The sequence shown here is derived from an EMBL/GenBank/DDBJ whole genome shotgun (WGS) entry which is preliminary data.</text>
</comment>
<feature type="chain" id="PRO_5040951570" evidence="3">
    <location>
        <begin position="31"/>
        <end position="411"/>
    </location>
</feature>
<dbReference type="PANTHER" id="PTHR30483:SF6">
    <property type="entry name" value="PERIPLASMIC BINDING PROTEIN OF ABC TRANSPORTER FOR NATURAL AMINO ACIDS"/>
    <property type="match status" value="1"/>
</dbReference>
<evidence type="ECO:0000313" key="6">
    <source>
        <dbReference type="Proteomes" id="UP001152755"/>
    </source>
</evidence>
<evidence type="ECO:0000313" key="5">
    <source>
        <dbReference type="EMBL" id="MDG3015672.1"/>
    </source>
</evidence>
<sequence length="411" mass="41735">MGVWRPGLVAVVAAAAVTLAGCAGSQSDQAGGGADQPYRVMITAGLGGQGALAANAQTSVLAAKAGAQVVNESGGIGGRKVELTVVDDGGDPTTAVTKLREAISSNHKPDLYLDSGPSTVALAVLPVLKSAGILSFNISPTEDTSNPAKFPLNFDLAPGPDDNARAIAEYVKQKGYTPVGVIHSSSGSGVAYGEAAAAAMKKDGIAVSGNESYDTSALDMTPQLQALKDSGAKALVVDAYGAPLGYILQNLQRLGWNVPLIGQTTVSATNLIAADPPAGVLGTPQVANLVTQVFQSTVYDAANVNVNKMVDTMASLGKIPAPLILADNYDAFQLVAAAAKQAGTTTDAKKLASALESDQVQANAKTAFLPRYHYSAQSHAAQPTVDAYRFTAPTALVNGQFGNPSAGGAQR</sequence>
<dbReference type="EMBL" id="JANRHA010000009">
    <property type="protein sequence ID" value="MDG3015672.1"/>
    <property type="molecule type" value="Genomic_DNA"/>
</dbReference>
<organism evidence="5 6">
    <name type="scientific">Speluncibacter jeojiensis</name>
    <dbReference type="NCBI Taxonomy" id="2710754"/>
    <lineage>
        <taxon>Bacteria</taxon>
        <taxon>Bacillati</taxon>
        <taxon>Actinomycetota</taxon>
        <taxon>Actinomycetes</taxon>
        <taxon>Mycobacteriales</taxon>
        <taxon>Speluncibacteraceae</taxon>
        <taxon>Speluncibacter</taxon>
    </lineage>
</organism>
<evidence type="ECO:0000259" key="4">
    <source>
        <dbReference type="Pfam" id="PF13458"/>
    </source>
</evidence>
<dbReference type="PANTHER" id="PTHR30483">
    <property type="entry name" value="LEUCINE-SPECIFIC-BINDING PROTEIN"/>
    <property type="match status" value="1"/>
</dbReference>
<dbReference type="SUPFAM" id="SSF53822">
    <property type="entry name" value="Periplasmic binding protein-like I"/>
    <property type="match status" value="1"/>
</dbReference>
<dbReference type="InterPro" id="IPR028082">
    <property type="entry name" value="Peripla_BP_I"/>
</dbReference>
<keyword evidence="6" id="KW-1185">Reference proteome</keyword>
<dbReference type="PROSITE" id="PS51257">
    <property type="entry name" value="PROKAR_LIPOPROTEIN"/>
    <property type="match status" value="1"/>
</dbReference>
<dbReference type="Pfam" id="PF13458">
    <property type="entry name" value="Peripla_BP_6"/>
    <property type="match status" value="1"/>
</dbReference>
<name>A0A9X4M3U7_9ACTN</name>
<evidence type="ECO:0000256" key="2">
    <source>
        <dbReference type="ARBA" id="ARBA00022729"/>
    </source>
</evidence>
<feature type="domain" description="Leucine-binding protein" evidence="4">
    <location>
        <begin position="50"/>
        <end position="380"/>
    </location>
</feature>
<evidence type="ECO:0000256" key="3">
    <source>
        <dbReference type="SAM" id="SignalP"/>
    </source>
</evidence>
<dbReference type="RefSeq" id="WP_332520163.1">
    <property type="nucleotide sequence ID" value="NZ_JANRHA010000009.1"/>
</dbReference>
<dbReference type="InterPro" id="IPR028081">
    <property type="entry name" value="Leu-bd"/>
</dbReference>
<dbReference type="InterPro" id="IPR051010">
    <property type="entry name" value="BCAA_transport"/>
</dbReference>
<keyword evidence="2 3" id="KW-0732">Signal</keyword>
<reference evidence="5" key="1">
    <citation type="submission" date="2022-08" db="EMBL/GenBank/DDBJ databases">
        <title>Genome analysis of Corynebacteriales strain.</title>
        <authorList>
            <person name="Lee S.D."/>
        </authorList>
    </citation>
    <scope>NUCLEOTIDE SEQUENCE</scope>
    <source>
        <strain evidence="5">D3-21</strain>
    </source>
</reference>
<gene>
    <name evidence="5" type="ORF">NVS88_14010</name>
</gene>
<feature type="signal peptide" evidence="3">
    <location>
        <begin position="1"/>
        <end position="30"/>
    </location>
</feature>
<comment type="similarity">
    <text evidence="1">Belongs to the leucine-binding protein family.</text>
</comment>